<evidence type="ECO:0000256" key="1">
    <source>
        <dbReference type="SAM" id="Phobius"/>
    </source>
</evidence>
<dbReference type="HOGENOM" id="CLU_2975908_0_0_6"/>
<evidence type="ECO:0000313" key="2">
    <source>
        <dbReference type="EMBL" id="CAI86605.1"/>
    </source>
</evidence>
<keyword evidence="1" id="KW-1133">Transmembrane helix</keyword>
<name>Q3IGK4_PSET1</name>
<keyword evidence="1" id="KW-0472">Membrane</keyword>
<dbReference type="STRING" id="326442.PSHAa1532"/>
<dbReference type="Proteomes" id="UP000006843">
    <property type="component" value="Chromosome I"/>
</dbReference>
<keyword evidence="3" id="KW-1185">Reference proteome</keyword>
<feature type="transmembrane region" description="Helical" evidence="1">
    <location>
        <begin position="6"/>
        <end position="30"/>
    </location>
</feature>
<protein>
    <submittedName>
        <fullName evidence="2">Orphan protein</fullName>
    </submittedName>
</protein>
<dbReference type="EMBL" id="CR954246">
    <property type="protein sequence ID" value="CAI86605.1"/>
    <property type="molecule type" value="Genomic_DNA"/>
</dbReference>
<accession>Q3IGK4</accession>
<organism evidence="2 3">
    <name type="scientific">Pseudoalteromonas translucida (strain TAC 125)</name>
    <dbReference type="NCBI Taxonomy" id="326442"/>
    <lineage>
        <taxon>Bacteria</taxon>
        <taxon>Pseudomonadati</taxon>
        <taxon>Pseudomonadota</taxon>
        <taxon>Gammaproteobacteria</taxon>
        <taxon>Alteromonadales</taxon>
        <taxon>Pseudoalteromonadaceae</taxon>
        <taxon>Pseudoalteromonas</taxon>
    </lineage>
</organism>
<evidence type="ECO:0000313" key="3">
    <source>
        <dbReference type="Proteomes" id="UP000006843"/>
    </source>
</evidence>
<proteinExistence type="predicted"/>
<keyword evidence="1" id="KW-0812">Transmembrane</keyword>
<reference evidence="2 3" key="1">
    <citation type="journal article" date="2005" name="Genome Res.">
        <title>Coping with cold: the genome of the versatile marine Antarctica bacterium Pseudoalteromonas haloplanktis TAC125.</title>
        <authorList>
            <person name="Medigue C."/>
            <person name="Krin E."/>
            <person name="Pascal G."/>
            <person name="Barbe V."/>
            <person name="Bernsel A."/>
            <person name="Bertin P."/>
            <person name="Cheung F."/>
            <person name="Cruveiller S."/>
            <person name="Damico S."/>
            <person name="Duilio A."/>
            <person name="Fang G."/>
            <person name="Feller G."/>
            <person name="Mangenot S."/>
            <person name="Marino G."/>
            <person name="Nilsson J."/>
            <person name="Parilli E."/>
            <person name="Rocha E."/>
            <person name="Rouy Z."/>
            <person name="Sekowska A."/>
            <person name="Tutino M.L."/>
            <person name="Vallenet D."/>
            <person name="von Heijne G."/>
            <person name="Danchin A."/>
        </authorList>
    </citation>
    <scope>NUCLEOTIDE SEQUENCE [LARGE SCALE GENOMIC DNA]</scope>
    <source>
        <strain evidence="3">TAC 125</strain>
    </source>
</reference>
<sequence length="58" mass="6741">MTEKIVLIILIVALMPLFYWLGYTVVYITLCKLFGKIVTYKEEVDGVFVIKKVRVKSD</sequence>
<dbReference type="KEGG" id="pha:PSHAa1532"/>
<gene>
    <name evidence="2" type="ordered locus">PSHAa1532</name>
</gene>
<dbReference type="AlphaFoldDB" id="Q3IGK4"/>